<keyword evidence="2" id="KW-1185">Reference proteome</keyword>
<dbReference type="Proteomes" id="UP000595053">
    <property type="component" value="Chromosome"/>
</dbReference>
<name>A0A7M1QSY5_9ACTO</name>
<proteinExistence type="predicted"/>
<reference evidence="1 2" key="1">
    <citation type="submission" date="2020-10" db="EMBL/GenBank/DDBJ databases">
        <title>Trueperella pecoris sp. nov. isolated from bovine and porcine specimens.</title>
        <authorList>
            <person name="Schoenecker L."/>
            <person name="Schnydrig P."/>
            <person name="Brodard I."/>
            <person name="Thomann A."/>
            <person name="Hemphill A."/>
            <person name="Rodriguez-Campos S."/>
            <person name="Perreten V."/>
            <person name="Jores J."/>
            <person name="Kittl S."/>
        </authorList>
    </citation>
    <scope>NUCLEOTIDE SEQUENCE [LARGE SCALE GENOMIC DNA]</scope>
    <source>
        <strain evidence="1 2">15A0121</strain>
    </source>
</reference>
<dbReference type="EMBL" id="CP063213">
    <property type="protein sequence ID" value="QOR45190.1"/>
    <property type="molecule type" value="Genomic_DNA"/>
</dbReference>
<dbReference type="RefSeq" id="WP_193327063.1">
    <property type="nucleotide sequence ID" value="NZ_CP053291.1"/>
</dbReference>
<dbReference type="InterPro" id="IPR017523">
    <property type="entry name" value="Rv3268"/>
</dbReference>
<sequence>MTSPRDLYDTLLGRGTSPALTWYDADGRVELSGKVLANHVAKIANYLSNECDVEPGTCLVLDLPPHWKTVAWALAGFVTGAHVMDREHARGGDVVVTDDPESADADVVVALNLDSFAFAWSGPLPSGVADGSAEVMTQPDALLLAPADSADTWEDACGCEERGLACEGSLAVAKPTSRQAIALAYGVLGRGGAVVLVGDDRDLTAVAAAEHATALDVNLVC</sequence>
<evidence type="ECO:0000313" key="1">
    <source>
        <dbReference type="EMBL" id="QOR45190.1"/>
    </source>
</evidence>
<gene>
    <name evidence="1" type="ORF">INS88_07865</name>
</gene>
<dbReference type="NCBIfam" id="TIGR03089">
    <property type="entry name" value="TIGR03089 family protein"/>
    <property type="match status" value="1"/>
</dbReference>
<organism evidence="1 2">
    <name type="scientific">Trueperella pecoris</name>
    <dbReference type="NCBI Taxonomy" id="2733571"/>
    <lineage>
        <taxon>Bacteria</taxon>
        <taxon>Bacillati</taxon>
        <taxon>Actinomycetota</taxon>
        <taxon>Actinomycetes</taxon>
        <taxon>Actinomycetales</taxon>
        <taxon>Actinomycetaceae</taxon>
        <taxon>Trueperella</taxon>
    </lineage>
</organism>
<dbReference type="AlphaFoldDB" id="A0A7M1QSY5"/>
<dbReference type="SUPFAM" id="SSF56801">
    <property type="entry name" value="Acetyl-CoA synthetase-like"/>
    <property type="match status" value="1"/>
</dbReference>
<accession>A0A7M1QSY5</accession>
<evidence type="ECO:0000313" key="2">
    <source>
        <dbReference type="Proteomes" id="UP000595053"/>
    </source>
</evidence>
<protein>
    <submittedName>
        <fullName evidence="1">TIGR03089 family protein</fullName>
    </submittedName>
</protein>